<proteinExistence type="predicted"/>
<reference evidence="1" key="1">
    <citation type="submission" date="2019-08" db="EMBL/GenBank/DDBJ databases">
        <authorList>
            <person name="Kucharzyk K."/>
            <person name="Murdoch R.W."/>
            <person name="Higgins S."/>
            <person name="Loffler F."/>
        </authorList>
    </citation>
    <scope>NUCLEOTIDE SEQUENCE</scope>
</reference>
<organism evidence="1">
    <name type="scientific">bioreactor metagenome</name>
    <dbReference type="NCBI Taxonomy" id="1076179"/>
    <lineage>
        <taxon>unclassified sequences</taxon>
        <taxon>metagenomes</taxon>
        <taxon>ecological metagenomes</taxon>
    </lineage>
</organism>
<dbReference type="AlphaFoldDB" id="A0A645AA73"/>
<dbReference type="EMBL" id="VSSQ01011344">
    <property type="protein sequence ID" value="MPM46604.1"/>
    <property type="molecule type" value="Genomic_DNA"/>
</dbReference>
<accession>A0A645AA73</accession>
<evidence type="ECO:0000313" key="1">
    <source>
        <dbReference type="EMBL" id="MPM46604.1"/>
    </source>
</evidence>
<protein>
    <submittedName>
        <fullName evidence="1">Uncharacterized protein</fullName>
    </submittedName>
</protein>
<name>A0A645AA73_9ZZZZ</name>
<sequence length="208" mass="22707">MRTRFTHGCPQLKVWNRIPDSCHEILFGNDPSKCCRGEKAPSVVGPELGGAICTECGSNKVAVQIFVVYPGKERCQGAPVLVTAPSYSRGTSYVYQNIFVGESVTVSRLGFVVVCLDRLSQNRNNIVFAQHSRVIEGVVPHLGAVLRCGKRAVVVGRVVTLGPFFIETVRRRVGVVEGPCRAKLEAWQDHVFHIGCPVEVLANPVIPV</sequence>
<gene>
    <name evidence="1" type="ORF">SDC9_93309</name>
</gene>
<comment type="caution">
    <text evidence="1">The sequence shown here is derived from an EMBL/GenBank/DDBJ whole genome shotgun (WGS) entry which is preliminary data.</text>
</comment>